<keyword evidence="5" id="KW-0808">Transferase</keyword>
<sequence length="412" mass="46198">MAKTYPRLNIWQKSEGGGGGGVERRGRPIWPKPILVLTIWQKSGGGRNDFDLHLEVNEEDVGCMEKVRFVVLYDGEWSKSGGKFKYQSGKSKVNLVSGETSYESLHDIVSRLVNVNSNESSIKMKFMFNSPEVLAPFEVVNDDDVQIFLCENSVVNTRNCTKKASSQSQKGADGSDPKLIINKQSKFIDACWNFMRPYSLYGNVAVSVSLVTRSWIIENPDLITWSLLLKACSGLLALIFLNGYISGINQIYDIDIDKINKPYLPIVAGELSVESAWLLVIFYAVTGLFTVGLNGGLFLTCLYSLALFLGTAYSVPPFRLKRFAFGAMFTIVSARSPSYHHIILAFIIKFLHGFVVSKRKELYITCCSLGVFFFIMVSLTQQELPLDSHFNGLHLWFSSQSKPQCLCWSCRL</sequence>
<dbReference type="AlphaFoldDB" id="A0AAE0A2F4"/>
<keyword evidence="3" id="KW-0150">Chloroplast</keyword>
<proteinExistence type="inferred from homology"/>
<feature type="transmembrane region" description="Helical" evidence="10">
    <location>
        <begin position="297"/>
        <end position="318"/>
    </location>
</feature>
<comment type="similarity">
    <text evidence="2">Belongs to the UbiA prenyltransferase family.</text>
</comment>
<feature type="transmembrane region" description="Helical" evidence="10">
    <location>
        <begin position="198"/>
        <end position="216"/>
    </location>
</feature>
<evidence type="ECO:0000313" key="11">
    <source>
        <dbReference type="EMBL" id="KAK3199280.1"/>
    </source>
</evidence>
<evidence type="ECO:0000256" key="3">
    <source>
        <dbReference type="ARBA" id="ARBA00022528"/>
    </source>
</evidence>
<dbReference type="EMBL" id="JANJYJ010000007">
    <property type="protein sequence ID" value="KAK3199280.1"/>
    <property type="molecule type" value="Genomic_DNA"/>
</dbReference>
<dbReference type="GO" id="GO:0016765">
    <property type="term" value="F:transferase activity, transferring alkyl or aryl (other than methyl) groups"/>
    <property type="evidence" value="ECO:0007669"/>
    <property type="project" value="InterPro"/>
</dbReference>
<comment type="subcellular location">
    <subcellularLocation>
        <location evidence="1">Plastid</location>
        <location evidence="1">Chloroplast membrane</location>
        <topology evidence="1">Multi-pass membrane protein</topology>
    </subcellularLocation>
</comment>
<keyword evidence="7" id="KW-0809">Transit peptide</keyword>
<organism evidence="11 12">
    <name type="scientific">Dipteronia sinensis</name>
    <dbReference type="NCBI Taxonomy" id="43782"/>
    <lineage>
        <taxon>Eukaryota</taxon>
        <taxon>Viridiplantae</taxon>
        <taxon>Streptophyta</taxon>
        <taxon>Embryophyta</taxon>
        <taxon>Tracheophyta</taxon>
        <taxon>Spermatophyta</taxon>
        <taxon>Magnoliopsida</taxon>
        <taxon>eudicotyledons</taxon>
        <taxon>Gunneridae</taxon>
        <taxon>Pentapetalae</taxon>
        <taxon>rosids</taxon>
        <taxon>malvids</taxon>
        <taxon>Sapindales</taxon>
        <taxon>Sapindaceae</taxon>
        <taxon>Hippocastanoideae</taxon>
        <taxon>Acereae</taxon>
        <taxon>Dipteronia</taxon>
    </lineage>
</organism>
<feature type="transmembrane region" description="Helical" evidence="10">
    <location>
        <begin position="362"/>
        <end position="380"/>
    </location>
</feature>
<keyword evidence="6 10" id="KW-0812">Transmembrane</keyword>
<dbReference type="GO" id="GO:0031969">
    <property type="term" value="C:chloroplast membrane"/>
    <property type="evidence" value="ECO:0007669"/>
    <property type="project" value="UniProtKB-SubCell"/>
</dbReference>
<dbReference type="InterPro" id="IPR044878">
    <property type="entry name" value="UbiA_sf"/>
</dbReference>
<feature type="transmembrane region" description="Helical" evidence="10">
    <location>
        <begin position="222"/>
        <end position="242"/>
    </location>
</feature>
<reference evidence="11" key="1">
    <citation type="journal article" date="2023" name="Plant J.">
        <title>Genome sequences and population genomics provide insights into the demographic history, inbreeding, and mutation load of two 'living fossil' tree species of Dipteronia.</title>
        <authorList>
            <person name="Feng Y."/>
            <person name="Comes H.P."/>
            <person name="Chen J."/>
            <person name="Zhu S."/>
            <person name="Lu R."/>
            <person name="Zhang X."/>
            <person name="Li P."/>
            <person name="Qiu J."/>
            <person name="Olsen K.M."/>
            <person name="Qiu Y."/>
        </authorList>
    </citation>
    <scope>NUCLEOTIDE SEQUENCE</scope>
    <source>
        <strain evidence="11">NBL</strain>
    </source>
</reference>
<keyword evidence="9 10" id="KW-0472">Membrane</keyword>
<keyword evidence="12" id="KW-1185">Reference proteome</keyword>
<dbReference type="PANTHER" id="PTHR43009">
    <property type="entry name" value="HOMOGENTISATE SOLANESYLTRANSFERASE, CHLOROPLASTIC"/>
    <property type="match status" value="1"/>
</dbReference>
<dbReference type="InterPro" id="IPR000537">
    <property type="entry name" value="UbiA_prenyltransferase"/>
</dbReference>
<evidence type="ECO:0000256" key="1">
    <source>
        <dbReference type="ARBA" id="ARBA00004508"/>
    </source>
</evidence>
<keyword evidence="8 10" id="KW-1133">Transmembrane helix</keyword>
<evidence type="ECO:0000256" key="8">
    <source>
        <dbReference type="ARBA" id="ARBA00022989"/>
    </source>
</evidence>
<feature type="transmembrane region" description="Helical" evidence="10">
    <location>
        <begin position="263"/>
        <end position="285"/>
    </location>
</feature>
<comment type="caution">
    <text evidence="11">The sequence shown here is derived from an EMBL/GenBank/DDBJ whole genome shotgun (WGS) entry which is preliminary data.</text>
</comment>
<dbReference type="Gene3D" id="1.10.357.140">
    <property type="entry name" value="UbiA prenyltransferase"/>
    <property type="match status" value="1"/>
</dbReference>
<evidence type="ECO:0000256" key="6">
    <source>
        <dbReference type="ARBA" id="ARBA00022692"/>
    </source>
</evidence>
<keyword evidence="4" id="KW-0934">Plastid</keyword>
<gene>
    <name evidence="11" type="ORF">Dsin_022695</name>
</gene>
<evidence type="ECO:0000256" key="10">
    <source>
        <dbReference type="SAM" id="Phobius"/>
    </source>
</evidence>
<dbReference type="Pfam" id="PF01040">
    <property type="entry name" value="UbiA"/>
    <property type="match status" value="1"/>
</dbReference>
<evidence type="ECO:0000256" key="7">
    <source>
        <dbReference type="ARBA" id="ARBA00022946"/>
    </source>
</evidence>
<evidence type="ECO:0000256" key="5">
    <source>
        <dbReference type="ARBA" id="ARBA00022679"/>
    </source>
</evidence>
<evidence type="ECO:0000256" key="4">
    <source>
        <dbReference type="ARBA" id="ARBA00022640"/>
    </source>
</evidence>
<accession>A0AAE0A2F4</accession>
<feature type="transmembrane region" description="Helical" evidence="10">
    <location>
        <begin position="339"/>
        <end position="356"/>
    </location>
</feature>
<dbReference type="PANTHER" id="PTHR43009:SF10">
    <property type="entry name" value="HOMOGENTISATE SOLANESYLTRANSFERASE, CHLOROPLASTIC"/>
    <property type="match status" value="1"/>
</dbReference>
<evidence type="ECO:0000313" key="12">
    <source>
        <dbReference type="Proteomes" id="UP001281410"/>
    </source>
</evidence>
<evidence type="ECO:0000256" key="9">
    <source>
        <dbReference type="ARBA" id="ARBA00023136"/>
    </source>
</evidence>
<dbReference type="Proteomes" id="UP001281410">
    <property type="component" value="Unassembled WGS sequence"/>
</dbReference>
<name>A0AAE0A2F4_9ROSI</name>
<evidence type="ECO:0000256" key="2">
    <source>
        <dbReference type="ARBA" id="ARBA00005985"/>
    </source>
</evidence>
<protein>
    <submittedName>
        <fullName evidence="11">Uncharacterized protein</fullName>
    </submittedName>
</protein>